<dbReference type="PANTHER" id="PTHR32166">
    <property type="entry name" value="OSJNBA0013A04.12 PROTEIN"/>
    <property type="match status" value="1"/>
</dbReference>
<keyword evidence="5" id="KW-1185">Reference proteome</keyword>
<organism evidence="4 5">
    <name type="scientific">Solanum tuberosum</name>
    <name type="common">Potato</name>
    <dbReference type="NCBI Taxonomy" id="4113"/>
    <lineage>
        <taxon>Eukaryota</taxon>
        <taxon>Viridiplantae</taxon>
        <taxon>Streptophyta</taxon>
        <taxon>Embryophyta</taxon>
        <taxon>Tracheophyta</taxon>
        <taxon>Spermatophyta</taxon>
        <taxon>Magnoliopsida</taxon>
        <taxon>eudicotyledons</taxon>
        <taxon>Gunneridae</taxon>
        <taxon>Pentapetalae</taxon>
        <taxon>asterids</taxon>
        <taxon>lamiids</taxon>
        <taxon>Solanales</taxon>
        <taxon>Solanaceae</taxon>
        <taxon>Solanoideae</taxon>
        <taxon>Solaneae</taxon>
        <taxon>Solanum</taxon>
    </lineage>
</organism>
<evidence type="ECO:0008006" key="6">
    <source>
        <dbReference type="Google" id="ProtNLM"/>
    </source>
</evidence>
<dbReference type="EMBL" id="JAIVGD010000002">
    <property type="protein sequence ID" value="KAH0778538.1"/>
    <property type="molecule type" value="Genomic_DNA"/>
</dbReference>
<evidence type="ECO:0000259" key="2">
    <source>
        <dbReference type="Pfam" id="PF04937"/>
    </source>
</evidence>
<dbReference type="InterPro" id="IPR008906">
    <property type="entry name" value="HATC_C_dom"/>
</dbReference>
<dbReference type="InterPro" id="IPR007021">
    <property type="entry name" value="DUF659"/>
</dbReference>
<feature type="compositionally biased region" description="Acidic residues" evidence="1">
    <location>
        <begin position="467"/>
        <end position="478"/>
    </location>
</feature>
<comment type="caution">
    <text evidence="4">The sequence shown here is derived from an EMBL/GenBank/DDBJ whole genome shotgun (WGS) entry which is preliminary data.</text>
</comment>
<reference evidence="4 5" key="1">
    <citation type="journal article" date="2021" name="bioRxiv">
        <title>Chromosome-scale and haplotype-resolved genome assembly of a tetraploid potato cultivar.</title>
        <authorList>
            <person name="Sun H."/>
            <person name="Jiao W.-B."/>
            <person name="Krause K."/>
            <person name="Campoy J.A."/>
            <person name="Goel M."/>
            <person name="Folz-Donahue K."/>
            <person name="Kukat C."/>
            <person name="Huettel B."/>
            <person name="Schneeberger K."/>
        </authorList>
    </citation>
    <scope>NUCLEOTIDE SEQUENCE [LARGE SCALE GENOMIC DNA]</scope>
    <source>
        <strain evidence="4">SolTubOtavaFocal</strain>
        <tissue evidence="4">Leaves</tissue>
    </source>
</reference>
<evidence type="ECO:0000256" key="1">
    <source>
        <dbReference type="SAM" id="MobiDB-lite"/>
    </source>
</evidence>
<dbReference type="Pfam" id="PF05699">
    <property type="entry name" value="Dimer_Tnp_hAT"/>
    <property type="match status" value="1"/>
</dbReference>
<sequence length="494" mass="57103">MSYDASDSSTDSNKMFNLFEKTIMKIGKENVVQVVTDNASENKKAGNMLKGVFPHIFWTPCAAHCINLMFGDIFKEAPYSKVFGKAVKVHAYINQRALLLNMMRRYTKQRNLVKPAKTRFATAFLTLYSFYKQKKNLRTLFMSTEWNESIYSRETLGKEVARHIISPFFWNDVVQALRVGGPLIHVLRMVDGEKKPPMGYIYEAMDRAKESIEKAFNYDTRKYKSVFEIIDARWTDQLHQPLHAAGHILNPGLYYKNNDMKTLTEDVWQGYHKCVERMIPDKNLQDKIGEELGVYMKADGLLGIESAIRARTLRSPVEWWMQYGHNVPNLQQFAIRVQSLTCSASGCERNWSVYEHIHSKKRNRLELTRLNDLVFIKYNRTLARRYNARNTIDPILLDSIDEANEWLTGAPQDHQDEEVYEGESLTYGDVSMASGVEENIYSFRRSTLRGNERGARGSSSSRNLVDEPSDDEEDDDQVEPLVMALEEFEDLVEE</sequence>
<dbReference type="SUPFAM" id="SSF53098">
    <property type="entry name" value="Ribonuclease H-like"/>
    <property type="match status" value="1"/>
</dbReference>
<evidence type="ECO:0000313" key="4">
    <source>
        <dbReference type="EMBL" id="KAH0778538.1"/>
    </source>
</evidence>
<dbReference type="Pfam" id="PF04937">
    <property type="entry name" value="DUF659"/>
    <property type="match status" value="1"/>
</dbReference>
<gene>
    <name evidence="4" type="ORF">KY290_004965</name>
</gene>
<protein>
    <recommendedName>
        <fullName evidence="6">HAT family dimerisation domain containing protein</fullName>
    </recommendedName>
</protein>
<dbReference type="Proteomes" id="UP000826656">
    <property type="component" value="Unassembled WGS sequence"/>
</dbReference>
<feature type="domain" description="DUF659" evidence="2">
    <location>
        <begin position="2"/>
        <end position="88"/>
    </location>
</feature>
<accession>A0ABQ7WCR5</accession>
<name>A0ABQ7WCR5_SOLTU</name>
<dbReference type="PANTHER" id="PTHR32166:SF74">
    <property type="entry name" value="OS05G0256350 PROTEIN"/>
    <property type="match status" value="1"/>
</dbReference>
<evidence type="ECO:0000259" key="3">
    <source>
        <dbReference type="Pfam" id="PF05699"/>
    </source>
</evidence>
<feature type="region of interest" description="Disordered" evidence="1">
    <location>
        <begin position="450"/>
        <end position="479"/>
    </location>
</feature>
<proteinExistence type="predicted"/>
<dbReference type="InterPro" id="IPR012337">
    <property type="entry name" value="RNaseH-like_sf"/>
</dbReference>
<evidence type="ECO:0000313" key="5">
    <source>
        <dbReference type="Proteomes" id="UP000826656"/>
    </source>
</evidence>
<feature type="domain" description="HAT C-terminal dimerisation" evidence="3">
    <location>
        <begin position="295"/>
        <end position="379"/>
    </location>
</feature>